<gene>
    <name evidence="8" type="ORF">TAV2_LOCUS2995</name>
</gene>
<evidence type="ECO:0000256" key="4">
    <source>
        <dbReference type="ARBA" id="ARBA00022989"/>
    </source>
</evidence>
<evidence type="ECO:0000256" key="2">
    <source>
        <dbReference type="ARBA" id="ARBA00022692"/>
    </source>
</evidence>
<feature type="chain" id="PRO_5043840924" description="Malectin-like domain-containing protein" evidence="6">
    <location>
        <begin position="21"/>
        <end position="200"/>
    </location>
</feature>
<dbReference type="GO" id="GO:0016020">
    <property type="term" value="C:membrane"/>
    <property type="evidence" value="ECO:0007669"/>
    <property type="project" value="UniProtKB-SubCell"/>
</dbReference>
<evidence type="ECO:0000313" key="8">
    <source>
        <dbReference type="EMBL" id="CAH2036430.1"/>
    </source>
</evidence>
<feature type="domain" description="Malectin-like" evidence="7">
    <location>
        <begin position="29"/>
        <end position="197"/>
    </location>
</feature>
<accession>A0AAU9R901</accession>
<dbReference type="AlphaFoldDB" id="A0AAU9R901"/>
<dbReference type="InterPro" id="IPR024788">
    <property type="entry name" value="Malectin-like_Carb-bd_dom"/>
</dbReference>
<evidence type="ECO:0000256" key="5">
    <source>
        <dbReference type="ARBA" id="ARBA00023136"/>
    </source>
</evidence>
<feature type="signal peptide" evidence="6">
    <location>
        <begin position="1"/>
        <end position="20"/>
    </location>
</feature>
<keyword evidence="4" id="KW-1133">Transmembrane helix</keyword>
<dbReference type="PANTHER" id="PTHR45631:SF86">
    <property type="entry name" value="LEUCINE-RICH REPEAT PROTEIN KINASE FAMILY PROTEIN"/>
    <property type="match status" value="1"/>
</dbReference>
<keyword evidence="5" id="KW-0472">Membrane</keyword>
<protein>
    <recommendedName>
        <fullName evidence="7">Malectin-like domain-containing protein</fullName>
    </recommendedName>
</protein>
<proteinExistence type="predicted"/>
<sequence>MKRHHAFFVTLFLILYLVQAQDPIGFLNLDCGLSIQDSPYKESSTGLTYTSDDGSVHSGKTGKIAKEFESLYNKPELTLRYFPDGLRNCYNVNVTRGTKYIIKASFVYGNYDGLNVVPDFDLYIGPNMWITVNTNDTQEEILHVSRSNSLQICLIKTGTSIPMINTLELRPLADDVYPTESSSLSYYFRAYFSNSKSYIE</sequence>
<keyword evidence="3 6" id="KW-0732">Signal</keyword>
<evidence type="ECO:0000256" key="3">
    <source>
        <dbReference type="ARBA" id="ARBA00022729"/>
    </source>
</evidence>
<dbReference type="PANTHER" id="PTHR45631">
    <property type="entry name" value="OS07G0107800 PROTEIN-RELATED"/>
    <property type="match status" value="1"/>
</dbReference>
<keyword evidence="2" id="KW-0812">Transmembrane</keyword>
<dbReference type="EMBL" id="OU466857">
    <property type="protein sequence ID" value="CAH2036430.1"/>
    <property type="molecule type" value="Genomic_DNA"/>
</dbReference>
<evidence type="ECO:0000256" key="6">
    <source>
        <dbReference type="SAM" id="SignalP"/>
    </source>
</evidence>
<keyword evidence="9" id="KW-1185">Reference proteome</keyword>
<evidence type="ECO:0000259" key="7">
    <source>
        <dbReference type="Pfam" id="PF12819"/>
    </source>
</evidence>
<reference evidence="8 9" key="1">
    <citation type="submission" date="2022-03" db="EMBL/GenBank/DDBJ databases">
        <authorList>
            <person name="Nunn A."/>
            <person name="Chopra R."/>
            <person name="Nunn A."/>
            <person name="Contreras Garrido A."/>
        </authorList>
    </citation>
    <scope>NUCLEOTIDE SEQUENCE [LARGE SCALE GENOMIC DNA]</scope>
</reference>
<evidence type="ECO:0000256" key="1">
    <source>
        <dbReference type="ARBA" id="ARBA00004167"/>
    </source>
</evidence>
<dbReference type="Proteomes" id="UP000836841">
    <property type="component" value="Chromosome 1"/>
</dbReference>
<dbReference type="Pfam" id="PF12819">
    <property type="entry name" value="Malectin_like"/>
    <property type="match status" value="1"/>
</dbReference>
<organism evidence="8 9">
    <name type="scientific">Thlaspi arvense</name>
    <name type="common">Field penny-cress</name>
    <dbReference type="NCBI Taxonomy" id="13288"/>
    <lineage>
        <taxon>Eukaryota</taxon>
        <taxon>Viridiplantae</taxon>
        <taxon>Streptophyta</taxon>
        <taxon>Embryophyta</taxon>
        <taxon>Tracheophyta</taxon>
        <taxon>Spermatophyta</taxon>
        <taxon>Magnoliopsida</taxon>
        <taxon>eudicotyledons</taxon>
        <taxon>Gunneridae</taxon>
        <taxon>Pentapetalae</taxon>
        <taxon>rosids</taxon>
        <taxon>malvids</taxon>
        <taxon>Brassicales</taxon>
        <taxon>Brassicaceae</taxon>
        <taxon>Thlaspideae</taxon>
        <taxon>Thlaspi</taxon>
    </lineage>
</organism>
<evidence type="ECO:0000313" key="9">
    <source>
        <dbReference type="Proteomes" id="UP000836841"/>
    </source>
</evidence>
<comment type="subcellular location">
    <subcellularLocation>
        <location evidence="1">Membrane</location>
        <topology evidence="1">Single-pass membrane protein</topology>
    </subcellularLocation>
</comment>
<name>A0AAU9R901_THLAR</name>